<dbReference type="RefSeq" id="WP_341836769.1">
    <property type="nucleotide sequence ID" value="NZ_CP149822.1"/>
</dbReference>
<sequence>MMKKLYITILLAATGSVALAQQKSNSNAPAALELRQQRSLWEQSGNPAGLKLDGPYRYSQIKAGYEAYDGDFRRPQEGASGNRQIAETEGRILLDSFYVTGKFSYRRESIQDANFNASIIDPFRGMPYIIADANPSDWVQQHYNLQFRVSTPFYGRWSWGLAGSYSASSGAKQRDVRSEDNFYSLSVTPGVVYSISPNQHVGLNLRYANTKEEASMKNVNTYVDQTYYELLGLGTAVSNLGSGRTNNYEGDSWGGGIQYQYKGPLNFLANVNYLVEGEGLTVSYTLPRDGGSVIRKSWQAGAAVQKESGKLLHSLGAQYYNRHIDGIQYVTQRDNSQAQQGWLSLAKYIRSTFKTQELGLKYSLTGKRGPEDYSWMADVSALYAKLNDEYILPYSYKQAENLLVTIGGKKNFLLSAARESRLQLGVRAGLNRNLSGGYQYNGQHADYPTVTDLETNDWRYLASDFVRVELPVTYSLRIGEDRQRVLFVNAFGRYTKASSFGFDNRYTFGGSVGLNF</sequence>
<proteinExistence type="predicted"/>
<accession>A0ABZ2YQ66</accession>
<dbReference type="EMBL" id="CP149822">
    <property type="protein sequence ID" value="WZN41926.1"/>
    <property type="molecule type" value="Genomic_DNA"/>
</dbReference>
<dbReference type="Proteomes" id="UP001485459">
    <property type="component" value="Chromosome"/>
</dbReference>
<name>A0ABZ2YQ66_9BACT</name>
<evidence type="ECO:0000313" key="4">
    <source>
        <dbReference type="Proteomes" id="UP001485459"/>
    </source>
</evidence>
<evidence type="ECO:0000313" key="3">
    <source>
        <dbReference type="EMBL" id="WZN41926.1"/>
    </source>
</evidence>
<organism evidence="3 4">
    <name type="scientific">Chitinophaga pollutisoli</name>
    <dbReference type="NCBI Taxonomy" id="3133966"/>
    <lineage>
        <taxon>Bacteria</taxon>
        <taxon>Pseudomonadati</taxon>
        <taxon>Bacteroidota</taxon>
        <taxon>Chitinophagia</taxon>
        <taxon>Chitinophagales</taxon>
        <taxon>Chitinophagaceae</taxon>
        <taxon>Chitinophaga</taxon>
    </lineage>
</organism>
<evidence type="ECO:0000259" key="2">
    <source>
        <dbReference type="Pfam" id="PF21012"/>
    </source>
</evidence>
<feature type="signal peptide" evidence="1">
    <location>
        <begin position="1"/>
        <end position="20"/>
    </location>
</feature>
<feature type="chain" id="PRO_5045820988" evidence="1">
    <location>
        <begin position="21"/>
        <end position="516"/>
    </location>
</feature>
<gene>
    <name evidence="3" type="ORF">WJU16_02610</name>
</gene>
<dbReference type="Pfam" id="PF21012">
    <property type="entry name" value="DUF6850"/>
    <property type="match status" value="1"/>
</dbReference>
<keyword evidence="4" id="KW-1185">Reference proteome</keyword>
<protein>
    <submittedName>
        <fullName evidence="3">DUF6850 family outer membrane beta-barrel protein</fullName>
    </submittedName>
</protein>
<feature type="domain" description="DUF6850" evidence="2">
    <location>
        <begin position="47"/>
        <end position="516"/>
    </location>
</feature>
<dbReference type="InterPro" id="IPR049236">
    <property type="entry name" value="DUF6850"/>
</dbReference>
<reference evidence="4" key="1">
    <citation type="submission" date="2024-03" db="EMBL/GenBank/DDBJ databases">
        <title>Chitinophaga horti sp. nov., isolated from garden soil.</title>
        <authorList>
            <person name="Lee D.S."/>
            <person name="Han D.M."/>
            <person name="Baek J.H."/>
            <person name="Choi D.G."/>
            <person name="Jeon J.H."/>
            <person name="Jeon C.O."/>
        </authorList>
    </citation>
    <scope>NUCLEOTIDE SEQUENCE [LARGE SCALE GENOMIC DNA]</scope>
    <source>
        <strain evidence="4">GPA1</strain>
    </source>
</reference>
<keyword evidence="1" id="KW-0732">Signal</keyword>
<evidence type="ECO:0000256" key="1">
    <source>
        <dbReference type="SAM" id="SignalP"/>
    </source>
</evidence>